<dbReference type="RefSeq" id="WP_120030135.1">
    <property type="nucleotide sequence ID" value="NZ_QVMU01000004.1"/>
</dbReference>
<evidence type="ECO:0000313" key="1">
    <source>
        <dbReference type="EMBL" id="RJX72811.1"/>
    </source>
</evidence>
<accession>A0A3A6R8H8</accession>
<name>A0A3A6R8H8_9VIBR</name>
<protein>
    <submittedName>
        <fullName evidence="1">Regulator</fullName>
    </submittedName>
</protein>
<sequence>MKYREMTKNYVFREFECGLSKEETAKLCFKSLRAVTEWDKGKAIPKECKRLMRMATGRELSQSDVWQGFIMHPDKLELPTGRMISPQELLAGIALLEIQSELEIVTTTRLLKYARKIADIKNSQQSKNKNT</sequence>
<evidence type="ECO:0000313" key="2">
    <source>
        <dbReference type="Proteomes" id="UP000273252"/>
    </source>
</evidence>
<dbReference type="AlphaFoldDB" id="A0A3A6R8H8"/>
<dbReference type="OrthoDB" id="5816214at2"/>
<comment type="caution">
    <text evidence="1">The sequence shown here is derived from an EMBL/GenBank/DDBJ whole genome shotgun (WGS) entry which is preliminary data.</text>
</comment>
<dbReference type="Proteomes" id="UP000273252">
    <property type="component" value="Unassembled WGS sequence"/>
</dbReference>
<reference evidence="1 2" key="1">
    <citation type="submission" date="2018-08" db="EMBL/GenBank/DDBJ databases">
        <title>Vibrio isolated from the Eastern China Marginal Seas.</title>
        <authorList>
            <person name="Li Y."/>
        </authorList>
    </citation>
    <scope>NUCLEOTIDE SEQUENCE [LARGE SCALE GENOMIC DNA]</scope>
    <source>
        <strain evidence="1 2">BEI233</strain>
    </source>
</reference>
<keyword evidence="2" id="KW-1185">Reference proteome</keyword>
<proteinExistence type="predicted"/>
<organism evidence="1 2">
    <name type="scientific">Vibrio sinensis</name>
    <dbReference type="NCBI Taxonomy" id="2302434"/>
    <lineage>
        <taxon>Bacteria</taxon>
        <taxon>Pseudomonadati</taxon>
        <taxon>Pseudomonadota</taxon>
        <taxon>Gammaproteobacteria</taxon>
        <taxon>Vibrionales</taxon>
        <taxon>Vibrionaceae</taxon>
        <taxon>Vibrio</taxon>
    </lineage>
</organism>
<gene>
    <name evidence="1" type="ORF">DZ860_06540</name>
</gene>
<dbReference type="EMBL" id="QVMU01000004">
    <property type="protein sequence ID" value="RJX72811.1"/>
    <property type="molecule type" value="Genomic_DNA"/>
</dbReference>